<evidence type="ECO:0000313" key="1">
    <source>
        <dbReference type="EMBL" id="MFC3303641.1"/>
    </source>
</evidence>
<proteinExistence type="predicted"/>
<dbReference type="EMBL" id="JBHRVA010000003">
    <property type="protein sequence ID" value="MFC3303641.1"/>
    <property type="molecule type" value="Genomic_DNA"/>
</dbReference>
<comment type="caution">
    <text evidence="1">The sequence shown here is derived from an EMBL/GenBank/DDBJ whole genome shotgun (WGS) entry which is preliminary data.</text>
</comment>
<accession>A0ABV7MEN2</accession>
<keyword evidence="2" id="KW-1185">Reference proteome</keyword>
<protein>
    <recommendedName>
        <fullName evidence="3">Glycosyl transferase family 8</fullName>
    </recommendedName>
</protein>
<dbReference type="RefSeq" id="WP_378993176.1">
    <property type="nucleotide sequence ID" value="NZ_JBHRVA010000003.1"/>
</dbReference>
<reference evidence="2" key="1">
    <citation type="journal article" date="2019" name="Int. J. Syst. Evol. Microbiol.">
        <title>The Global Catalogue of Microorganisms (GCM) 10K type strain sequencing project: providing services to taxonomists for standard genome sequencing and annotation.</title>
        <authorList>
            <consortium name="The Broad Institute Genomics Platform"/>
            <consortium name="The Broad Institute Genome Sequencing Center for Infectious Disease"/>
            <person name="Wu L."/>
            <person name="Ma J."/>
        </authorList>
    </citation>
    <scope>NUCLEOTIDE SEQUENCE [LARGE SCALE GENOMIC DNA]</scope>
    <source>
        <strain evidence="2">KCTC 22245</strain>
    </source>
</reference>
<gene>
    <name evidence="1" type="ORF">ACFONP_12970</name>
</gene>
<sequence>MPMHDILTTEAPHPAGAALRGERVLFTICSKNYLPQARILVRSVREQMPDAPVRVILSDEAEDLGRIAEYVGAEVIPGRALGLPTYYDMAMRYDIVEFNTALKPAAFLHFFAQEARTAVYLDPDIELFRPLTEVDAAFEAGAQGVITPHICEPLDMVHNPTELKIMRTGIYNLGFAGIANTEEGVSFTRWWARKMLSDCRVDLDAGIFVDQKYVDLMPSYLPRTKILRHRGYNVAYWNLANRALTREGDGSFAVNGQPLVFMHFSGVRPEKEDIISVHQDRVSVDDLGDGKALFDNYRAELKRAREEMAEAGIEKSYAYGSFTTGEAIPPLARQVYAKAIPPMRVSFDDVFDLEKGPFNQGATGINHRNQRLISPVMADLWMRKPYLQVAFNIRDPEEAKAYALWFAETGFREWNIPPAFIPKEAWELNRQRKTFRSRMAVFALQALERGKWFKFMYPKPVRRAAVRINRKVLPHLVKRIGS</sequence>
<evidence type="ECO:0000313" key="2">
    <source>
        <dbReference type="Proteomes" id="UP001595607"/>
    </source>
</evidence>
<dbReference type="InterPro" id="IPR029044">
    <property type="entry name" value="Nucleotide-diphossugar_trans"/>
</dbReference>
<organism evidence="1 2">
    <name type="scientific">Parvularcula lutaonensis</name>
    <dbReference type="NCBI Taxonomy" id="491923"/>
    <lineage>
        <taxon>Bacteria</taxon>
        <taxon>Pseudomonadati</taxon>
        <taxon>Pseudomonadota</taxon>
        <taxon>Alphaproteobacteria</taxon>
        <taxon>Parvularculales</taxon>
        <taxon>Parvularculaceae</taxon>
        <taxon>Parvularcula</taxon>
    </lineage>
</organism>
<dbReference type="Proteomes" id="UP001595607">
    <property type="component" value="Unassembled WGS sequence"/>
</dbReference>
<dbReference type="SUPFAM" id="SSF53448">
    <property type="entry name" value="Nucleotide-diphospho-sugar transferases"/>
    <property type="match status" value="1"/>
</dbReference>
<name>A0ABV7MEN2_9PROT</name>
<dbReference type="Gene3D" id="3.90.550.10">
    <property type="entry name" value="Spore Coat Polysaccharide Biosynthesis Protein SpsA, Chain A"/>
    <property type="match status" value="1"/>
</dbReference>
<evidence type="ECO:0008006" key="3">
    <source>
        <dbReference type="Google" id="ProtNLM"/>
    </source>
</evidence>